<organism evidence="2 3">
    <name type="scientific">Cupriavidus numazuensis</name>
    <dbReference type="NCBI Taxonomy" id="221992"/>
    <lineage>
        <taxon>Bacteria</taxon>
        <taxon>Pseudomonadati</taxon>
        <taxon>Pseudomonadota</taxon>
        <taxon>Betaproteobacteria</taxon>
        <taxon>Burkholderiales</taxon>
        <taxon>Burkholderiaceae</taxon>
        <taxon>Cupriavidus</taxon>
    </lineage>
</organism>
<protein>
    <recommendedName>
        <fullName evidence="1">AbiEi antitoxin C-terminal domain-containing protein</fullName>
    </recommendedName>
</protein>
<keyword evidence="3" id="KW-1185">Reference proteome</keyword>
<dbReference type="Proteomes" id="UP000672657">
    <property type="component" value="Unassembled WGS sequence"/>
</dbReference>
<evidence type="ECO:0000313" key="3">
    <source>
        <dbReference type="Proteomes" id="UP000672657"/>
    </source>
</evidence>
<accession>A0ABM8TM93</accession>
<dbReference type="EMBL" id="CAJPVI010000031">
    <property type="protein sequence ID" value="CAG2154728.1"/>
    <property type="molecule type" value="Genomic_DNA"/>
</dbReference>
<dbReference type="InterPro" id="IPR018547">
    <property type="entry name" value="AbiEi_C"/>
</dbReference>
<reference evidence="2 3" key="1">
    <citation type="submission" date="2021-03" db="EMBL/GenBank/DDBJ databases">
        <authorList>
            <person name="Peeters C."/>
        </authorList>
    </citation>
    <scope>NUCLEOTIDE SEQUENCE [LARGE SCALE GENOMIC DNA]</scope>
    <source>
        <strain evidence="2 3">LMG 26411</strain>
    </source>
</reference>
<feature type="domain" description="AbiEi antitoxin C-terminal" evidence="1">
    <location>
        <begin position="84"/>
        <end position="207"/>
    </location>
</feature>
<dbReference type="RefSeq" id="WP_211955658.1">
    <property type="nucleotide sequence ID" value="NZ_CAJPVI010000031.1"/>
</dbReference>
<proteinExistence type="predicted"/>
<gene>
    <name evidence="2" type="ORF">LMG26411_04700</name>
</gene>
<dbReference type="Pfam" id="PF09407">
    <property type="entry name" value="AbiEi_1"/>
    <property type="match status" value="1"/>
</dbReference>
<sequence length="290" mass="32530">MLSSVSAGSRYVFKEREFALRTGREPGSAASRVALLRLARSGEIVMAQRRPSTWLIIPPEHGLYGAPPLDWWLNDLMWEQEPGYYLALLSAARFWGSYHHACHRTQVIVSRPRRTLSVGKYHIEFVVKKTIGNTPVVLERSPVAPFRVSTREATVLDLIRHQTAYGGLQVVARVVCDLAGEMTSAGIRDALRALGQCSAAQRLAFILARLGHDQLAAAVESWLLQRRQRRTVQPLEPQQDSNGAKRRVDEKWLVQYGDNQAQLLSVVSNTRGQSFGSRRAATPDELPRRL</sequence>
<comment type="caution">
    <text evidence="2">The sequence shown here is derived from an EMBL/GenBank/DDBJ whole genome shotgun (WGS) entry which is preliminary data.</text>
</comment>
<evidence type="ECO:0000259" key="1">
    <source>
        <dbReference type="Pfam" id="PF09407"/>
    </source>
</evidence>
<name>A0ABM8TM93_9BURK</name>
<evidence type="ECO:0000313" key="2">
    <source>
        <dbReference type="EMBL" id="CAG2154728.1"/>
    </source>
</evidence>